<dbReference type="PANTHER" id="PTHR35186">
    <property type="entry name" value="ANK_REP_REGION DOMAIN-CONTAINING PROTEIN"/>
    <property type="match status" value="1"/>
</dbReference>
<dbReference type="Proteomes" id="UP001323617">
    <property type="component" value="Unassembled WGS sequence"/>
</dbReference>
<dbReference type="RefSeq" id="XP_062798193.1">
    <property type="nucleotide sequence ID" value="XM_062949444.1"/>
</dbReference>
<sequence length="292" mass="32134">MYGAIRSTVTCKCPGLHDFGLKLMSRPITNLPQFDEDEEVLGRFKFSVAVSSTSTGSDTGGVHWGSAKIWNLLSLSLLSPASKSPQHPTATSATGVRFSSLMTADNRQSQSQSAVLERIDNLCQSIRKSGKQAAGQCCGCIRDLALSTARAYQVYPLGNPSQDGDWNLVPLRSVLSGEVPAVSPFFYGDKLWLAWTIASSVCQFRGTDWYFRPPTHNDLYLARQNGVIQFREVFVVKPFPNLKLVLRPPPNATHQTLLALGVLLIEVIFGKYYGKSGQKRQIFRASCPAMKL</sequence>
<gene>
    <name evidence="2" type="ORF">QC764_609691</name>
</gene>
<dbReference type="GeneID" id="87970309"/>
<reference evidence="2 3" key="1">
    <citation type="journal article" date="2023" name="bioRxiv">
        <title>High-quality genome assemblies of four members of thePodospora anserinaspecies complex.</title>
        <authorList>
            <person name="Ament-Velasquez S.L."/>
            <person name="Vogan A.A."/>
            <person name="Wallerman O."/>
            <person name="Hartmann F."/>
            <person name="Gautier V."/>
            <person name="Silar P."/>
            <person name="Giraud T."/>
            <person name="Johannesson H."/>
        </authorList>
    </citation>
    <scope>NUCLEOTIDE SEQUENCE [LARGE SCALE GENOMIC DNA]</scope>
    <source>
        <strain evidence="2 3">CBS 124.78</strain>
    </source>
</reference>
<organism evidence="2 3">
    <name type="scientific">Podospora pseudoanserina</name>
    <dbReference type="NCBI Taxonomy" id="2609844"/>
    <lineage>
        <taxon>Eukaryota</taxon>
        <taxon>Fungi</taxon>
        <taxon>Dikarya</taxon>
        <taxon>Ascomycota</taxon>
        <taxon>Pezizomycotina</taxon>
        <taxon>Sordariomycetes</taxon>
        <taxon>Sordariomycetidae</taxon>
        <taxon>Sordariales</taxon>
        <taxon>Podosporaceae</taxon>
        <taxon>Podospora</taxon>
    </lineage>
</organism>
<evidence type="ECO:0000313" key="3">
    <source>
        <dbReference type="Proteomes" id="UP001323617"/>
    </source>
</evidence>
<dbReference type="EMBL" id="JAFFHC010000006">
    <property type="protein sequence ID" value="KAK4671897.1"/>
    <property type="molecule type" value="Genomic_DNA"/>
</dbReference>
<evidence type="ECO:0000256" key="1">
    <source>
        <dbReference type="SAM" id="Phobius"/>
    </source>
</evidence>
<keyword evidence="1" id="KW-0472">Membrane</keyword>
<proteinExistence type="predicted"/>
<keyword evidence="1" id="KW-0812">Transmembrane</keyword>
<keyword evidence="3" id="KW-1185">Reference proteome</keyword>
<dbReference type="PANTHER" id="PTHR35186:SF4">
    <property type="entry name" value="PRION-INHIBITION AND PROPAGATION HELO DOMAIN-CONTAINING PROTEIN"/>
    <property type="match status" value="1"/>
</dbReference>
<evidence type="ECO:0000313" key="2">
    <source>
        <dbReference type="EMBL" id="KAK4671897.1"/>
    </source>
</evidence>
<comment type="caution">
    <text evidence="2">The sequence shown here is derived from an EMBL/GenBank/DDBJ whole genome shotgun (WGS) entry which is preliminary data.</text>
</comment>
<protein>
    <submittedName>
        <fullName evidence="2">Uncharacterized protein</fullName>
    </submittedName>
</protein>
<keyword evidence="1" id="KW-1133">Transmembrane helix</keyword>
<name>A0ABR0HUU6_9PEZI</name>
<feature type="transmembrane region" description="Helical" evidence="1">
    <location>
        <begin position="256"/>
        <end position="274"/>
    </location>
</feature>
<accession>A0ABR0HUU6</accession>